<protein>
    <submittedName>
        <fullName evidence="1">Uncharacterized protein</fullName>
    </submittedName>
</protein>
<dbReference type="EMBL" id="BNJK01000002">
    <property type="protein sequence ID" value="GHO99568.1"/>
    <property type="molecule type" value="Genomic_DNA"/>
</dbReference>
<dbReference type="Proteomes" id="UP000597444">
    <property type="component" value="Unassembled WGS sequence"/>
</dbReference>
<accession>A0A8J3IW03</accession>
<name>A0A8J3IW03_9CHLR</name>
<sequence>MMIHDAPTLIIVATRTTGTLQQARRRDLSPVAHPALHSALHNLFMAVMSFYSGRRDLSMSLALIQTLHISAAAMATMRGEFMPLNLLVEIMERDVAACDFDVRLALVQATSTLDHETRAGHAV</sequence>
<proteinExistence type="predicted"/>
<comment type="caution">
    <text evidence="1">The sequence shown here is derived from an EMBL/GenBank/DDBJ whole genome shotgun (WGS) entry which is preliminary data.</text>
</comment>
<evidence type="ECO:0000313" key="2">
    <source>
        <dbReference type="Proteomes" id="UP000597444"/>
    </source>
</evidence>
<dbReference type="RefSeq" id="WP_220210208.1">
    <property type="nucleotide sequence ID" value="NZ_BNJK01000002.1"/>
</dbReference>
<keyword evidence="2" id="KW-1185">Reference proteome</keyword>
<gene>
    <name evidence="1" type="ORF">KSF_096160</name>
</gene>
<evidence type="ECO:0000313" key="1">
    <source>
        <dbReference type="EMBL" id="GHO99568.1"/>
    </source>
</evidence>
<dbReference type="AlphaFoldDB" id="A0A8J3IW03"/>
<organism evidence="1 2">
    <name type="scientific">Reticulibacter mediterranei</name>
    <dbReference type="NCBI Taxonomy" id="2778369"/>
    <lineage>
        <taxon>Bacteria</taxon>
        <taxon>Bacillati</taxon>
        <taxon>Chloroflexota</taxon>
        <taxon>Ktedonobacteria</taxon>
        <taxon>Ktedonobacterales</taxon>
        <taxon>Reticulibacteraceae</taxon>
        <taxon>Reticulibacter</taxon>
    </lineage>
</organism>
<reference evidence="1" key="1">
    <citation type="submission" date="2020-10" db="EMBL/GenBank/DDBJ databases">
        <title>Taxonomic study of unclassified bacteria belonging to the class Ktedonobacteria.</title>
        <authorList>
            <person name="Yabe S."/>
            <person name="Wang C.M."/>
            <person name="Zheng Y."/>
            <person name="Sakai Y."/>
            <person name="Cavaletti L."/>
            <person name="Monciardini P."/>
            <person name="Donadio S."/>
        </authorList>
    </citation>
    <scope>NUCLEOTIDE SEQUENCE</scope>
    <source>
        <strain evidence="1">ID150040</strain>
    </source>
</reference>